<name>A0A2P5D515_PARAD</name>
<dbReference type="EMBL" id="JXTB01000064">
    <property type="protein sequence ID" value="PON68356.1"/>
    <property type="molecule type" value="Genomic_DNA"/>
</dbReference>
<evidence type="ECO:0000313" key="1">
    <source>
        <dbReference type="EMBL" id="PON68356.1"/>
    </source>
</evidence>
<protein>
    <submittedName>
        <fullName evidence="1">Uncharacterized protein</fullName>
    </submittedName>
</protein>
<proteinExistence type="predicted"/>
<keyword evidence="2" id="KW-1185">Reference proteome</keyword>
<evidence type="ECO:0000313" key="2">
    <source>
        <dbReference type="Proteomes" id="UP000237105"/>
    </source>
</evidence>
<dbReference type="Proteomes" id="UP000237105">
    <property type="component" value="Unassembled WGS sequence"/>
</dbReference>
<dbReference type="AlphaFoldDB" id="A0A2P5D515"/>
<reference evidence="2" key="1">
    <citation type="submission" date="2016-06" db="EMBL/GenBank/DDBJ databases">
        <title>Parallel loss of symbiosis genes in relatives of nitrogen-fixing non-legume Parasponia.</title>
        <authorList>
            <person name="Van Velzen R."/>
            <person name="Holmer R."/>
            <person name="Bu F."/>
            <person name="Rutten L."/>
            <person name="Van Zeijl A."/>
            <person name="Liu W."/>
            <person name="Santuari L."/>
            <person name="Cao Q."/>
            <person name="Sharma T."/>
            <person name="Shen D."/>
            <person name="Roswanjaya Y."/>
            <person name="Wardhani T."/>
            <person name="Kalhor M.S."/>
            <person name="Jansen J."/>
            <person name="Van den Hoogen J."/>
            <person name="Gungor B."/>
            <person name="Hartog M."/>
            <person name="Hontelez J."/>
            <person name="Verver J."/>
            <person name="Yang W.-C."/>
            <person name="Schijlen E."/>
            <person name="Repin R."/>
            <person name="Schilthuizen M."/>
            <person name="Schranz E."/>
            <person name="Heidstra R."/>
            <person name="Miyata K."/>
            <person name="Fedorova E."/>
            <person name="Kohlen W."/>
            <person name="Bisseling T."/>
            <person name="Smit S."/>
            <person name="Geurts R."/>
        </authorList>
    </citation>
    <scope>NUCLEOTIDE SEQUENCE [LARGE SCALE GENOMIC DNA]</scope>
    <source>
        <strain evidence="2">cv. WU1-14</strain>
    </source>
</reference>
<gene>
    <name evidence="1" type="ORF">PanWU01x14_096760</name>
</gene>
<accession>A0A2P5D515</accession>
<organism evidence="1 2">
    <name type="scientific">Parasponia andersonii</name>
    <name type="common">Sponia andersonii</name>
    <dbReference type="NCBI Taxonomy" id="3476"/>
    <lineage>
        <taxon>Eukaryota</taxon>
        <taxon>Viridiplantae</taxon>
        <taxon>Streptophyta</taxon>
        <taxon>Embryophyta</taxon>
        <taxon>Tracheophyta</taxon>
        <taxon>Spermatophyta</taxon>
        <taxon>Magnoliopsida</taxon>
        <taxon>eudicotyledons</taxon>
        <taxon>Gunneridae</taxon>
        <taxon>Pentapetalae</taxon>
        <taxon>rosids</taxon>
        <taxon>fabids</taxon>
        <taxon>Rosales</taxon>
        <taxon>Cannabaceae</taxon>
        <taxon>Parasponia</taxon>
    </lineage>
</organism>
<sequence>MFTHARVLNLDFWGSDHSCGYQTHLGLQRLGQPWRPPDQTPLLFRALLDSGRKNASKSYKEFGPLHQALLQHCVSWKNWTSVPHLWSKSKFGNTPQRFRKMNKRLEAAYVGPRDATSLTRIRELEKERDRRLWLEQEY</sequence>
<comment type="caution">
    <text evidence="1">The sequence shown here is derived from an EMBL/GenBank/DDBJ whole genome shotgun (WGS) entry which is preliminary data.</text>
</comment>